<dbReference type="GO" id="GO:0005634">
    <property type="term" value="C:nucleus"/>
    <property type="evidence" value="ECO:0007669"/>
    <property type="project" value="UniProtKB-SubCell"/>
</dbReference>
<dbReference type="InterPro" id="IPR007219">
    <property type="entry name" value="XnlR_reg_dom"/>
</dbReference>
<dbReference type="InterPro" id="IPR050987">
    <property type="entry name" value="AtrR-like"/>
</dbReference>
<proteinExistence type="predicted"/>
<dbReference type="InterPro" id="IPR001138">
    <property type="entry name" value="Zn2Cys6_DnaBD"/>
</dbReference>
<feature type="region of interest" description="Disordered" evidence="5">
    <location>
        <begin position="1"/>
        <end position="37"/>
    </location>
</feature>
<dbReference type="SMART" id="SM00906">
    <property type="entry name" value="Fungal_trans"/>
    <property type="match status" value="1"/>
</dbReference>
<keyword evidence="4" id="KW-0539">Nucleus</keyword>
<feature type="transmembrane region" description="Helical" evidence="6">
    <location>
        <begin position="596"/>
        <end position="618"/>
    </location>
</feature>
<keyword evidence="3" id="KW-0238">DNA-binding</keyword>
<dbReference type="OrthoDB" id="5055207at2759"/>
<feature type="region of interest" description="Disordered" evidence="5">
    <location>
        <begin position="90"/>
        <end position="147"/>
    </location>
</feature>
<dbReference type="Pfam" id="PF04082">
    <property type="entry name" value="Fungal_trans"/>
    <property type="match status" value="1"/>
</dbReference>
<name>A0A9P8VNC8_9HYPO</name>
<evidence type="ECO:0000313" key="8">
    <source>
        <dbReference type="EMBL" id="KAH6867512.1"/>
    </source>
</evidence>
<dbReference type="PANTHER" id="PTHR46910:SF3">
    <property type="entry name" value="HALOTOLERANCE PROTEIN 9-RELATED"/>
    <property type="match status" value="1"/>
</dbReference>
<evidence type="ECO:0000313" key="9">
    <source>
        <dbReference type="Proteomes" id="UP000777438"/>
    </source>
</evidence>
<dbReference type="SMART" id="SM00066">
    <property type="entry name" value="GAL4"/>
    <property type="match status" value="1"/>
</dbReference>
<dbReference type="CDD" id="cd12148">
    <property type="entry name" value="fungal_TF_MHR"/>
    <property type="match status" value="1"/>
</dbReference>
<dbReference type="GO" id="GO:0000981">
    <property type="term" value="F:DNA-binding transcription factor activity, RNA polymerase II-specific"/>
    <property type="evidence" value="ECO:0007669"/>
    <property type="project" value="InterPro"/>
</dbReference>
<sequence length="736" mass="81898">MDDTDATHTQQGPKLTRKRKRTAHACEPCRQRKSRCDGSRPTCDLCDEQGAECYYRDSLAMPAVAVDRQPLARLETRLRDMEQMLHRLVPGSSQGSILSPTPSVRNDAQAEAAHWSSFGTRSNDAGPPDTAQLELAPSTDSVDGMGSITFADETSSGIFGPTSNTAFLQKIVSAQRLMFGQGQSLPSSMGDLHAIHAATSLHISRPTSPLPPELSTRRHTAHSPPTVNAYALPSHHDILHMVDVFFDNTGKFFPYLYKPHILRNLANMRRTGFQNVERSQLCVLHLLMAFATTHCPSELPISVRAEMGDVFLQRALQLIPDIRPAAGNLDSIRSLLMATQYIQGTQRSSQTWDMLGNLIHAAFQVGLYQDATQVNCTPLESELRKRTWWMCFIMDRLCSMTNGRPQLVPNAYMTMDLPTDVELETLDGSPPSDMNASTASTPSLLLYTSRLYLILGHIIETVYDNNISNHSHPTSLNKLLEKVLEAEQDLTKWVQELPQALPQVTASELNRLQGTEDRQTCRFRTILTLRFLNVRTLLHRAVLSQLLELQPQESVGTGQDFIFRMGASSVESCVEAAVESIGIISHATHQQDLLPIWWYSVYFSFSAALAVYGSILAVHKCDIRSHRYASSYLVQKLQTALDALEKLGGETRQVLRCRKIIRRLLQAALTLYPPTRTARGEEGVAIERDEARSVPTDAALDLLDENFMRELDSGIALDLSSFTDDLGSLIPDAFPL</sequence>
<evidence type="ECO:0000256" key="4">
    <source>
        <dbReference type="ARBA" id="ARBA00023242"/>
    </source>
</evidence>
<evidence type="ECO:0000256" key="2">
    <source>
        <dbReference type="ARBA" id="ARBA00022723"/>
    </source>
</evidence>
<protein>
    <submittedName>
        <fullName evidence="8">Fungal-specific transcription factor domain-containing protein</fullName>
    </submittedName>
</protein>
<dbReference type="AlphaFoldDB" id="A0A9P8VNC8"/>
<reference evidence="8 9" key="1">
    <citation type="journal article" date="2021" name="Nat. Commun.">
        <title>Genetic determinants of endophytism in the Arabidopsis root mycobiome.</title>
        <authorList>
            <person name="Mesny F."/>
            <person name="Miyauchi S."/>
            <person name="Thiergart T."/>
            <person name="Pickel B."/>
            <person name="Atanasova L."/>
            <person name="Karlsson M."/>
            <person name="Huettel B."/>
            <person name="Barry K.W."/>
            <person name="Haridas S."/>
            <person name="Chen C."/>
            <person name="Bauer D."/>
            <person name="Andreopoulos W."/>
            <person name="Pangilinan J."/>
            <person name="LaButti K."/>
            <person name="Riley R."/>
            <person name="Lipzen A."/>
            <person name="Clum A."/>
            <person name="Drula E."/>
            <person name="Henrissat B."/>
            <person name="Kohler A."/>
            <person name="Grigoriev I.V."/>
            <person name="Martin F.M."/>
            <person name="Hacquard S."/>
        </authorList>
    </citation>
    <scope>NUCLEOTIDE SEQUENCE [LARGE SCALE GENOMIC DNA]</scope>
    <source>
        <strain evidence="8 9">MPI-CAGE-CH-0241</strain>
    </source>
</reference>
<comment type="caution">
    <text evidence="8">The sequence shown here is derived from an EMBL/GenBank/DDBJ whole genome shotgun (WGS) entry which is preliminary data.</text>
</comment>
<gene>
    <name evidence="8" type="ORF">B0T10DRAFT_502361</name>
</gene>
<dbReference type="SUPFAM" id="SSF57701">
    <property type="entry name" value="Zn2/Cys6 DNA-binding domain"/>
    <property type="match status" value="1"/>
</dbReference>
<feature type="domain" description="Zn(2)-C6 fungal-type" evidence="7">
    <location>
        <begin position="25"/>
        <end position="55"/>
    </location>
</feature>
<keyword evidence="6" id="KW-0472">Membrane</keyword>
<dbReference type="PROSITE" id="PS50048">
    <property type="entry name" value="ZN2_CY6_FUNGAL_2"/>
    <property type="match status" value="1"/>
</dbReference>
<evidence type="ECO:0000256" key="1">
    <source>
        <dbReference type="ARBA" id="ARBA00004123"/>
    </source>
</evidence>
<dbReference type="GO" id="GO:0003677">
    <property type="term" value="F:DNA binding"/>
    <property type="evidence" value="ECO:0007669"/>
    <property type="project" value="UniProtKB-KW"/>
</dbReference>
<dbReference type="GO" id="GO:0006351">
    <property type="term" value="P:DNA-templated transcription"/>
    <property type="evidence" value="ECO:0007669"/>
    <property type="project" value="InterPro"/>
</dbReference>
<dbReference type="EMBL" id="JAGPYM010000100">
    <property type="protein sequence ID" value="KAH6867512.1"/>
    <property type="molecule type" value="Genomic_DNA"/>
</dbReference>
<evidence type="ECO:0000256" key="5">
    <source>
        <dbReference type="SAM" id="MobiDB-lite"/>
    </source>
</evidence>
<keyword evidence="6" id="KW-1133">Transmembrane helix</keyword>
<dbReference type="Proteomes" id="UP000777438">
    <property type="component" value="Unassembled WGS sequence"/>
</dbReference>
<evidence type="ECO:0000256" key="6">
    <source>
        <dbReference type="SAM" id="Phobius"/>
    </source>
</evidence>
<keyword evidence="2" id="KW-0479">Metal-binding</keyword>
<dbReference type="GO" id="GO:0008270">
    <property type="term" value="F:zinc ion binding"/>
    <property type="evidence" value="ECO:0007669"/>
    <property type="project" value="InterPro"/>
</dbReference>
<dbReference type="PANTHER" id="PTHR46910">
    <property type="entry name" value="TRANSCRIPTION FACTOR PDR1"/>
    <property type="match status" value="1"/>
</dbReference>
<feature type="compositionally biased region" description="Polar residues" evidence="5">
    <location>
        <begin position="91"/>
        <end position="106"/>
    </location>
</feature>
<evidence type="ECO:0000256" key="3">
    <source>
        <dbReference type="ARBA" id="ARBA00023125"/>
    </source>
</evidence>
<feature type="compositionally biased region" description="Basic and acidic residues" evidence="5">
    <location>
        <begin position="27"/>
        <end position="37"/>
    </location>
</feature>
<comment type="subcellular location">
    <subcellularLocation>
        <location evidence="1">Nucleus</location>
    </subcellularLocation>
</comment>
<feature type="region of interest" description="Disordered" evidence="5">
    <location>
        <begin position="204"/>
        <end position="224"/>
    </location>
</feature>
<dbReference type="Pfam" id="PF00172">
    <property type="entry name" value="Zn_clus"/>
    <property type="match status" value="1"/>
</dbReference>
<organism evidence="8 9">
    <name type="scientific">Thelonectria olida</name>
    <dbReference type="NCBI Taxonomy" id="1576542"/>
    <lineage>
        <taxon>Eukaryota</taxon>
        <taxon>Fungi</taxon>
        <taxon>Dikarya</taxon>
        <taxon>Ascomycota</taxon>
        <taxon>Pezizomycotina</taxon>
        <taxon>Sordariomycetes</taxon>
        <taxon>Hypocreomycetidae</taxon>
        <taxon>Hypocreales</taxon>
        <taxon>Nectriaceae</taxon>
        <taxon>Thelonectria</taxon>
    </lineage>
</organism>
<dbReference type="InterPro" id="IPR036864">
    <property type="entry name" value="Zn2-C6_fun-type_DNA-bd_sf"/>
</dbReference>
<dbReference type="CDD" id="cd00067">
    <property type="entry name" value="GAL4"/>
    <property type="match status" value="1"/>
</dbReference>
<keyword evidence="9" id="KW-1185">Reference proteome</keyword>
<evidence type="ECO:0000259" key="7">
    <source>
        <dbReference type="PROSITE" id="PS50048"/>
    </source>
</evidence>
<dbReference type="Gene3D" id="4.10.240.10">
    <property type="entry name" value="Zn(2)-C6 fungal-type DNA-binding domain"/>
    <property type="match status" value="1"/>
</dbReference>
<keyword evidence="6" id="KW-0812">Transmembrane</keyword>
<dbReference type="PROSITE" id="PS00463">
    <property type="entry name" value="ZN2_CY6_FUNGAL_1"/>
    <property type="match status" value="1"/>
</dbReference>
<accession>A0A9P8VNC8</accession>